<proteinExistence type="predicted"/>
<evidence type="ECO:0000313" key="2">
    <source>
        <dbReference type="Proteomes" id="UP000003082"/>
    </source>
</evidence>
<gene>
    <name evidence="1" type="ORF">CAMRE0001_0194</name>
</gene>
<dbReference type="Proteomes" id="UP000003082">
    <property type="component" value="Unassembled WGS sequence"/>
</dbReference>
<sequence length="90" mass="10181">MTSSFLNLALANLGKFTNRAKFGKHFKFDAFAASNLSFLFLNFKNLTAEFFVNFINYENLPSQISFQKCKNDVAVANTTSLSFKLHSKVI</sequence>
<dbReference type="STRING" id="553218.CAMRE0001_0194"/>
<accession>B9CXZ9</accession>
<comment type="caution">
    <text evidence="1">The sequence shown here is derived from an EMBL/GenBank/DDBJ whole genome shotgun (WGS) entry which is preliminary data.</text>
</comment>
<evidence type="ECO:0000313" key="1">
    <source>
        <dbReference type="EMBL" id="EEF15476.1"/>
    </source>
</evidence>
<dbReference type="EMBL" id="ACFU01000001">
    <property type="protein sequence ID" value="EEF15476.1"/>
    <property type="molecule type" value="Genomic_DNA"/>
</dbReference>
<dbReference type="RefSeq" id="WP_002943504.1">
    <property type="nucleotide sequence ID" value="NZ_ACFU01000001.1"/>
</dbReference>
<name>B9CXZ9_CAMRE</name>
<dbReference type="AlphaFoldDB" id="B9CXZ9"/>
<reference evidence="1 2" key="1">
    <citation type="submission" date="2008-08" db="EMBL/GenBank/DDBJ databases">
        <authorList>
            <person name="Madupu R."/>
            <person name="Durkin A.S."/>
            <person name="Torralba M."/>
            <person name="Methe B."/>
            <person name="Sutton G.G."/>
            <person name="Strausberg R.L."/>
            <person name="Nelson K.E."/>
        </authorList>
    </citation>
    <scope>NUCLEOTIDE SEQUENCE [LARGE SCALE GENOMIC DNA]</scope>
    <source>
        <strain evidence="1 2">RM3267</strain>
    </source>
</reference>
<keyword evidence="2" id="KW-1185">Reference proteome</keyword>
<organism evidence="1 2">
    <name type="scientific">Campylobacter rectus RM3267</name>
    <dbReference type="NCBI Taxonomy" id="553218"/>
    <lineage>
        <taxon>Bacteria</taxon>
        <taxon>Pseudomonadati</taxon>
        <taxon>Campylobacterota</taxon>
        <taxon>Epsilonproteobacteria</taxon>
        <taxon>Campylobacterales</taxon>
        <taxon>Campylobacteraceae</taxon>
        <taxon>Campylobacter</taxon>
    </lineage>
</organism>
<protein>
    <submittedName>
        <fullName evidence="1">Uncharacterized protein</fullName>
    </submittedName>
</protein>